<dbReference type="KEGG" id="scu:SCE1572_39110"/>
<proteinExistence type="predicted"/>
<organism evidence="2 3">
    <name type="scientific">Sorangium cellulosum So0157-2</name>
    <dbReference type="NCBI Taxonomy" id="1254432"/>
    <lineage>
        <taxon>Bacteria</taxon>
        <taxon>Pseudomonadati</taxon>
        <taxon>Myxococcota</taxon>
        <taxon>Polyangia</taxon>
        <taxon>Polyangiales</taxon>
        <taxon>Polyangiaceae</taxon>
        <taxon>Sorangium</taxon>
    </lineage>
</organism>
<evidence type="ECO:0000256" key="1">
    <source>
        <dbReference type="SAM" id="MobiDB-lite"/>
    </source>
</evidence>
<reference evidence="2 3" key="1">
    <citation type="journal article" date="2013" name="Sci. Rep.">
        <title>Extraordinary expansion of a Sorangium cellulosum genome from an alkaline milieu.</title>
        <authorList>
            <person name="Han K."/>
            <person name="Li Z.F."/>
            <person name="Peng R."/>
            <person name="Zhu L.P."/>
            <person name="Zhou T."/>
            <person name="Wang L.G."/>
            <person name="Li S.G."/>
            <person name="Zhang X.B."/>
            <person name="Hu W."/>
            <person name="Wu Z.H."/>
            <person name="Qin N."/>
            <person name="Li Y.Z."/>
        </authorList>
    </citation>
    <scope>NUCLEOTIDE SEQUENCE [LARGE SCALE GENOMIC DNA]</scope>
    <source>
        <strain evidence="2 3">So0157-2</strain>
    </source>
</reference>
<evidence type="ECO:0000313" key="2">
    <source>
        <dbReference type="EMBL" id="AGP39983.1"/>
    </source>
</evidence>
<name>S4YB33_SORCE</name>
<protein>
    <submittedName>
        <fullName evidence="2">Uncharacterized protein</fullName>
    </submittedName>
</protein>
<feature type="region of interest" description="Disordered" evidence="1">
    <location>
        <begin position="1"/>
        <end position="23"/>
    </location>
</feature>
<evidence type="ECO:0000313" key="3">
    <source>
        <dbReference type="Proteomes" id="UP000014803"/>
    </source>
</evidence>
<dbReference type="Proteomes" id="UP000014803">
    <property type="component" value="Chromosome"/>
</dbReference>
<feature type="region of interest" description="Disordered" evidence="1">
    <location>
        <begin position="104"/>
        <end position="134"/>
    </location>
</feature>
<dbReference type="HOGENOM" id="CLU_390239_0_0_7"/>
<dbReference type="PATRIC" id="fig|1254432.3.peg.8859"/>
<feature type="compositionally biased region" description="Low complexity" evidence="1">
    <location>
        <begin position="1"/>
        <end position="16"/>
    </location>
</feature>
<gene>
    <name evidence="2" type="ORF">SCE1572_39110</name>
</gene>
<accession>S4YB33</accession>
<sequence>MGALPRRGGLRAAGAARRGRAEHLLDREPARSIRRIERERLAVRGDRAGRIVEPGHADRADAGEDRGALVPGRELGLRLEERLELGPAPLLLEQREEPRVRLARRPERREVAAPGGDGGRQVGEPGAQLGRAEGEVPRRAAVRLGLGAPLEDPREPLVRGRGLVQPLERGEGARLARGPRLRELAVGRDRARRVVELLLVEAREPLRRALARLGLGLGLGEPLERAGEPARVALALAELREPAGRAPRGRGVGLAVERLLERRARLPAVPEALVQLAELGGDVRPERLVLRAGRRAHEHARRVGPAVEHRRELEEAVAHGLVRGVDGEDLLRQRERRREVAEPLELQLDEPLLHLDAARPAEVLDLEGHHPRRFLRPPAARVGGLERRGGAHDGGLAPEQGLRGAVGGLVARVQREHLLDVRQGPLDLLERAAVEVDEPRADLERVGRGRLRGERRLEHARDLLEPPGARVALLERPARRGVAGVDPEDLLEQLDRALLLFAADLDEREGAAEQRELIGALRAVARGEGVEVRELRRLVRLDEDALEAQEGLLVRGQDGERALEVGASAAGVAEEIGEELGGVDEDLGLGGLREHPEAPLAGEALVRERELGEPVVARSGLVELRPQLGVRAPLRRGGHEHVERGRFVVDPLLERGFEVVDAERDARALRVLLHVGSGPRLAMGRQAGVPALPSNLRPQCAAERRPR</sequence>
<dbReference type="AlphaFoldDB" id="S4YB33"/>
<dbReference type="EMBL" id="CP003969">
    <property type="protein sequence ID" value="AGP39983.1"/>
    <property type="molecule type" value="Genomic_DNA"/>
</dbReference>